<evidence type="ECO:0000313" key="3">
    <source>
        <dbReference type="Proteomes" id="UP001169063"/>
    </source>
</evidence>
<keyword evidence="3" id="KW-1185">Reference proteome</keyword>
<dbReference type="Proteomes" id="UP001169063">
    <property type="component" value="Unassembled WGS sequence"/>
</dbReference>
<dbReference type="RefSeq" id="WP_302109224.1">
    <property type="nucleotide sequence ID" value="NZ_JAUKTR010000002.1"/>
</dbReference>
<keyword evidence="1" id="KW-0812">Transmembrane</keyword>
<reference evidence="2" key="1">
    <citation type="submission" date="2023-07" db="EMBL/GenBank/DDBJ databases">
        <title>Brevundimonas soil sp. nov., isolated from the soil of chemical plant.</title>
        <authorList>
            <person name="Wu N."/>
        </authorList>
    </citation>
    <scope>NUCLEOTIDE SEQUENCE</scope>
    <source>
        <strain evidence="2">XZ-24</strain>
    </source>
</reference>
<protein>
    <submittedName>
        <fullName evidence="2">Uncharacterized protein</fullName>
    </submittedName>
</protein>
<organism evidence="2 3">
    <name type="scientific">Peiella sedimenti</name>
    <dbReference type="NCBI Taxonomy" id="3061083"/>
    <lineage>
        <taxon>Bacteria</taxon>
        <taxon>Pseudomonadati</taxon>
        <taxon>Pseudomonadota</taxon>
        <taxon>Alphaproteobacteria</taxon>
        <taxon>Caulobacterales</taxon>
        <taxon>Caulobacteraceae</taxon>
        <taxon>Peiella</taxon>
    </lineage>
</organism>
<dbReference type="EMBL" id="JAUKTR010000002">
    <property type="protein sequence ID" value="MDO1558788.1"/>
    <property type="molecule type" value="Genomic_DNA"/>
</dbReference>
<name>A0ABT8SMC4_9CAUL</name>
<sequence length="194" mass="20922">MNLGDLAALAAAGLLLLGFAWMALVERRRRRGLLMALHHETRGLCREAVELAEAVARRSAADPALDQALIDRHPLGAPQTYPGLVSQLWRLDPEIMGRAVEFHGQLAVARGRWAAWRTGEAQGAASYLLLSALTRAVNGVQPLIWHVETELGWPRSPAVTAPLASALVGRVEDGLSDADHDAALDGLDAAYWSQ</sequence>
<proteinExistence type="predicted"/>
<keyword evidence="1" id="KW-1133">Transmembrane helix</keyword>
<gene>
    <name evidence="2" type="ORF">Q0812_05040</name>
</gene>
<evidence type="ECO:0000256" key="1">
    <source>
        <dbReference type="SAM" id="Phobius"/>
    </source>
</evidence>
<accession>A0ABT8SMC4</accession>
<comment type="caution">
    <text evidence="2">The sequence shown here is derived from an EMBL/GenBank/DDBJ whole genome shotgun (WGS) entry which is preliminary data.</text>
</comment>
<keyword evidence="1" id="KW-0472">Membrane</keyword>
<evidence type="ECO:0000313" key="2">
    <source>
        <dbReference type="EMBL" id="MDO1558788.1"/>
    </source>
</evidence>
<feature type="transmembrane region" description="Helical" evidence="1">
    <location>
        <begin position="6"/>
        <end position="25"/>
    </location>
</feature>